<dbReference type="InterPro" id="IPR007627">
    <property type="entry name" value="RNA_pol_sigma70_r2"/>
</dbReference>
<reference evidence="8 9" key="1">
    <citation type="submission" date="2021-01" db="EMBL/GenBank/DDBJ databases">
        <title>Whole genome shotgun sequence of Planotetraspora mira NBRC 15435.</title>
        <authorList>
            <person name="Komaki H."/>
            <person name="Tamura T."/>
        </authorList>
    </citation>
    <scope>NUCLEOTIDE SEQUENCE [LARGE SCALE GENOMIC DNA]</scope>
    <source>
        <strain evidence="8 9">NBRC 15435</strain>
    </source>
</reference>
<gene>
    <name evidence="8" type="primary">rpoE_4</name>
    <name evidence="8" type="ORF">Pmi06nite_11270</name>
</gene>
<keyword evidence="3" id="KW-0805">Transcription regulation</keyword>
<dbReference type="SUPFAM" id="SSF88659">
    <property type="entry name" value="Sigma3 and sigma4 domains of RNA polymerase sigma factors"/>
    <property type="match status" value="1"/>
</dbReference>
<comment type="subunit">
    <text evidence="2">Interacts transiently with the RNA polymerase catalytic core formed by RpoA, RpoB, RpoC and RpoZ (2 alpha, 1 beta, 1 beta' and 1 omega subunit) to form the RNA polymerase holoenzyme that can initiate transcription.</text>
</comment>
<dbReference type="Gene3D" id="1.10.1740.10">
    <property type="match status" value="1"/>
</dbReference>
<dbReference type="GO" id="GO:0016987">
    <property type="term" value="F:sigma factor activity"/>
    <property type="evidence" value="ECO:0007669"/>
    <property type="project" value="UniProtKB-KW"/>
</dbReference>
<keyword evidence="5" id="KW-0804">Transcription</keyword>
<evidence type="ECO:0000259" key="6">
    <source>
        <dbReference type="Pfam" id="PF04542"/>
    </source>
</evidence>
<dbReference type="NCBIfam" id="NF007214">
    <property type="entry name" value="PRK09636.1"/>
    <property type="match status" value="1"/>
</dbReference>
<dbReference type="PANTHER" id="PTHR30173">
    <property type="entry name" value="SIGMA 19 FACTOR"/>
    <property type="match status" value="1"/>
</dbReference>
<dbReference type="EMBL" id="BOOO01000004">
    <property type="protein sequence ID" value="GII27685.1"/>
    <property type="molecule type" value="Genomic_DNA"/>
</dbReference>
<keyword evidence="9" id="KW-1185">Reference proteome</keyword>
<dbReference type="RefSeq" id="WP_239113675.1">
    <property type="nucleotide sequence ID" value="NZ_BOOO01000004.1"/>
</dbReference>
<evidence type="ECO:0000256" key="1">
    <source>
        <dbReference type="ARBA" id="ARBA00010641"/>
    </source>
</evidence>
<dbReference type="NCBIfam" id="TIGR02957">
    <property type="entry name" value="SigX4"/>
    <property type="match status" value="1"/>
</dbReference>
<keyword evidence="8" id="KW-0240">DNA-directed RNA polymerase</keyword>
<dbReference type="SUPFAM" id="SSF54427">
    <property type="entry name" value="NTF2-like"/>
    <property type="match status" value="1"/>
</dbReference>
<evidence type="ECO:0000256" key="4">
    <source>
        <dbReference type="ARBA" id="ARBA00023082"/>
    </source>
</evidence>
<evidence type="ECO:0000313" key="8">
    <source>
        <dbReference type="EMBL" id="GII27685.1"/>
    </source>
</evidence>
<dbReference type="InterPro" id="IPR013324">
    <property type="entry name" value="RNA_pol_sigma_r3/r4-like"/>
</dbReference>
<organism evidence="8 9">
    <name type="scientific">Planotetraspora mira</name>
    <dbReference type="NCBI Taxonomy" id="58121"/>
    <lineage>
        <taxon>Bacteria</taxon>
        <taxon>Bacillati</taxon>
        <taxon>Actinomycetota</taxon>
        <taxon>Actinomycetes</taxon>
        <taxon>Streptosporangiales</taxon>
        <taxon>Streptosporangiaceae</taxon>
        <taxon>Planotetraspora</taxon>
    </lineage>
</organism>
<dbReference type="InterPro" id="IPR014303">
    <property type="entry name" value="RNA_pol_sigma-70_ECF"/>
</dbReference>
<evidence type="ECO:0000259" key="7">
    <source>
        <dbReference type="Pfam" id="PF08281"/>
    </source>
</evidence>
<dbReference type="AlphaFoldDB" id="A0A8J3TIB3"/>
<evidence type="ECO:0000256" key="5">
    <source>
        <dbReference type="ARBA" id="ARBA00023163"/>
    </source>
</evidence>
<accession>A0A8J3TIB3</accession>
<dbReference type="InterPro" id="IPR036388">
    <property type="entry name" value="WH-like_DNA-bd_sf"/>
</dbReference>
<dbReference type="GO" id="GO:0003677">
    <property type="term" value="F:DNA binding"/>
    <property type="evidence" value="ECO:0007669"/>
    <property type="project" value="InterPro"/>
</dbReference>
<dbReference type="Gene3D" id="3.10.450.50">
    <property type="match status" value="1"/>
</dbReference>
<dbReference type="NCBIfam" id="TIGR02937">
    <property type="entry name" value="sigma70-ECF"/>
    <property type="match status" value="1"/>
</dbReference>
<comment type="caution">
    <text evidence="8">The sequence shown here is derived from an EMBL/GenBank/DDBJ whole genome shotgun (WGS) entry which is preliminary data.</text>
</comment>
<evidence type="ECO:0000313" key="9">
    <source>
        <dbReference type="Proteomes" id="UP000650628"/>
    </source>
</evidence>
<dbReference type="GO" id="GO:0000428">
    <property type="term" value="C:DNA-directed RNA polymerase complex"/>
    <property type="evidence" value="ECO:0007669"/>
    <property type="project" value="UniProtKB-KW"/>
</dbReference>
<dbReference type="Gene3D" id="1.10.10.10">
    <property type="entry name" value="Winged helix-like DNA-binding domain superfamily/Winged helix DNA-binding domain"/>
    <property type="match status" value="1"/>
</dbReference>
<feature type="domain" description="RNA polymerase sigma-70 region 2" evidence="6">
    <location>
        <begin position="5"/>
        <end position="68"/>
    </location>
</feature>
<dbReference type="Pfam" id="PF08281">
    <property type="entry name" value="Sigma70_r4_2"/>
    <property type="match status" value="1"/>
</dbReference>
<keyword evidence="4" id="KW-0731">Sigma factor</keyword>
<name>A0A8J3TIB3_9ACTN</name>
<dbReference type="InterPro" id="IPR014284">
    <property type="entry name" value="RNA_pol_sigma-70_dom"/>
</dbReference>
<evidence type="ECO:0000256" key="3">
    <source>
        <dbReference type="ARBA" id="ARBA00023015"/>
    </source>
</evidence>
<dbReference type="InterPro" id="IPR013249">
    <property type="entry name" value="RNA_pol_sigma70_r4_t2"/>
</dbReference>
<sequence length="287" mass="31835">MAEEFEGHRQRLFGLAYRLLGSGAEAEDAVQDAYLRWYAADRALIASPEGWLAKVLTNLCLDRLTSARARREQYIGPWLPEPVLTDEPAETAERSESISMAFLVLLERLTPAERAVLVLREAFSYGYREIADVLDLSEANCRQVHHRALQRVSGERRFDASAESRRLIVERFLTAATNGDLAGLEQILAADVVAWADGGGRVSAALRPVSGAVKVGRYVTGIAEKYREVDVRLLYAEVNGEAALIASIEDRLLAVFVIETDGERIHGLRSVLNPEKLDYLAGQLARR</sequence>
<dbReference type="InterPro" id="IPR032710">
    <property type="entry name" value="NTF2-like_dom_sf"/>
</dbReference>
<comment type="similarity">
    <text evidence="1">Belongs to the sigma-70 factor family. ECF subfamily.</text>
</comment>
<dbReference type="Proteomes" id="UP000650628">
    <property type="component" value="Unassembled WGS sequence"/>
</dbReference>
<dbReference type="InterPro" id="IPR013325">
    <property type="entry name" value="RNA_pol_sigma_r2"/>
</dbReference>
<dbReference type="SUPFAM" id="SSF88946">
    <property type="entry name" value="Sigma2 domain of RNA polymerase sigma factors"/>
    <property type="match status" value="1"/>
</dbReference>
<proteinExistence type="inferred from homology"/>
<dbReference type="InterPro" id="IPR052704">
    <property type="entry name" value="ECF_Sigma-70_Domain"/>
</dbReference>
<dbReference type="CDD" id="cd06171">
    <property type="entry name" value="Sigma70_r4"/>
    <property type="match status" value="1"/>
</dbReference>
<dbReference type="PANTHER" id="PTHR30173:SF36">
    <property type="entry name" value="ECF RNA POLYMERASE SIGMA FACTOR SIGJ"/>
    <property type="match status" value="1"/>
</dbReference>
<dbReference type="GO" id="GO:0006352">
    <property type="term" value="P:DNA-templated transcription initiation"/>
    <property type="evidence" value="ECO:0007669"/>
    <property type="project" value="InterPro"/>
</dbReference>
<protein>
    <submittedName>
        <fullName evidence="8">DNA-directed RNA polymerase sigma-70 factor</fullName>
    </submittedName>
</protein>
<evidence type="ECO:0000256" key="2">
    <source>
        <dbReference type="ARBA" id="ARBA00011344"/>
    </source>
</evidence>
<dbReference type="Pfam" id="PF04542">
    <property type="entry name" value="Sigma70_r2"/>
    <property type="match status" value="1"/>
</dbReference>
<feature type="domain" description="RNA polymerase sigma factor 70 region 4 type 2" evidence="7">
    <location>
        <begin position="100"/>
        <end position="151"/>
    </location>
</feature>